<evidence type="ECO:0000313" key="2">
    <source>
        <dbReference type="Proteomes" id="UP000257109"/>
    </source>
</evidence>
<protein>
    <submittedName>
        <fullName evidence="1">Uncharacterized protein</fullName>
    </submittedName>
</protein>
<keyword evidence="2" id="KW-1185">Reference proteome</keyword>
<dbReference type="AlphaFoldDB" id="A0A371HYS3"/>
<evidence type="ECO:0000313" key="1">
    <source>
        <dbReference type="EMBL" id="RDY07945.1"/>
    </source>
</evidence>
<comment type="caution">
    <text evidence="1">The sequence shown here is derived from an EMBL/GenBank/DDBJ whole genome shotgun (WGS) entry which is preliminary data.</text>
</comment>
<sequence length="260" mass="29038">MASHPQDSMQEMRKVRGVQTIMTGANTTPLGKREPAPTIVFDDQDIKHEVHGRNEPMVISVVAAEYKIERVLIDQEDATASRLVLGMLWESVWFCGRTHSYQGNGRVRNLFWGTVGSQDHPNPLHHSGCSNITQHYHRSADTKQTGGDCIHSTLMYEVPDSLRVGAHLLAPAINALELDLDPRCRYEHEGPYPTEELKEIQLGSLPDQLTKVGSALSSEEESLLVSFLRESRDSTEDMPGIDPNYMCYRLSVEQGAKLVA</sequence>
<organism evidence="1 2">
    <name type="scientific">Mucuna pruriens</name>
    <name type="common">Velvet bean</name>
    <name type="synonym">Dolichos pruriens</name>
    <dbReference type="NCBI Taxonomy" id="157652"/>
    <lineage>
        <taxon>Eukaryota</taxon>
        <taxon>Viridiplantae</taxon>
        <taxon>Streptophyta</taxon>
        <taxon>Embryophyta</taxon>
        <taxon>Tracheophyta</taxon>
        <taxon>Spermatophyta</taxon>
        <taxon>Magnoliopsida</taxon>
        <taxon>eudicotyledons</taxon>
        <taxon>Gunneridae</taxon>
        <taxon>Pentapetalae</taxon>
        <taxon>rosids</taxon>
        <taxon>fabids</taxon>
        <taxon>Fabales</taxon>
        <taxon>Fabaceae</taxon>
        <taxon>Papilionoideae</taxon>
        <taxon>50 kb inversion clade</taxon>
        <taxon>NPAAA clade</taxon>
        <taxon>indigoferoid/millettioid clade</taxon>
        <taxon>Phaseoleae</taxon>
        <taxon>Mucuna</taxon>
    </lineage>
</organism>
<feature type="non-terminal residue" evidence="1">
    <location>
        <position position="1"/>
    </location>
</feature>
<gene>
    <name evidence="1" type="ORF">CR513_07885</name>
</gene>
<dbReference type="EMBL" id="QJKJ01001371">
    <property type="protein sequence ID" value="RDY07945.1"/>
    <property type="molecule type" value="Genomic_DNA"/>
</dbReference>
<proteinExistence type="predicted"/>
<dbReference type="Proteomes" id="UP000257109">
    <property type="component" value="Unassembled WGS sequence"/>
</dbReference>
<accession>A0A371HYS3</accession>
<dbReference type="OrthoDB" id="1736463at2759"/>
<name>A0A371HYS3_MUCPR</name>
<reference evidence="1" key="1">
    <citation type="submission" date="2018-05" db="EMBL/GenBank/DDBJ databases">
        <title>Draft genome of Mucuna pruriens seed.</title>
        <authorList>
            <person name="Nnadi N.E."/>
            <person name="Vos R."/>
            <person name="Hasami M.H."/>
            <person name="Devisetty U.K."/>
            <person name="Aguiy J.C."/>
        </authorList>
    </citation>
    <scope>NUCLEOTIDE SEQUENCE [LARGE SCALE GENOMIC DNA]</scope>
    <source>
        <strain evidence="1">JCA_2017</strain>
    </source>
</reference>